<feature type="non-terminal residue" evidence="7">
    <location>
        <position position="1"/>
    </location>
</feature>
<keyword evidence="2" id="KW-1003">Cell membrane</keyword>
<feature type="transmembrane region" description="Helical" evidence="6">
    <location>
        <begin position="276"/>
        <end position="294"/>
    </location>
</feature>
<name>A0A382U4J3_9ZZZZ</name>
<keyword evidence="3 6" id="KW-0812">Transmembrane</keyword>
<feature type="transmembrane region" description="Helical" evidence="6">
    <location>
        <begin position="98"/>
        <end position="115"/>
    </location>
</feature>
<protein>
    <recommendedName>
        <fullName evidence="8">Polysaccharide biosynthesis protein C-terminal domain-containing protein</fullName>
    </recommendedName>
</protein>
<dbReference type="AlphaFoldDB" id="A0A382U4J3"/>
<feature type="transmembrane region" description="Helical" evidence="6">
    <location>
        <begin position="26"/>
        <end position="48"/>
    </location>
</feature>
<evidence type="ECO:0000256" key="6">
    <source>
        <dbReference type="SAM" id="Phobius"/>
    </source>
</evidence>
<reference evidence="7" key="1">
    <citation type="submission" date="2018-05" db="EMBL/GenBank/DDBJ databases">
        <authorList>
            <person name="Lanie J.A."/>
            <person name="Ng W.-L."/>
            <person name="Kazmierczak K.M."/>
            <person name="Andrzejewski T.M."/>
            <person name="Davidsen T.M."/>
            <person name="Wayne K.J."/>
            <person name="Tettelin H."/>
            <person name="Glass J.I."/>
            <person name="Rusch D."/>
            <person name="Podicherti R."/>
            <person name="Tsui H.-C.T."/>
            <person name="Winkler M.E."/>
        </authorList>
    </citation>
    <scope>NUCLEOTIDE SEQUENCE</scope>
</reference>
<keyword evidence="5 6" id="KW-0472">Membrane</keyword>
<sequence>ILGTIVSGRYELAILLPERDDDAINIFALGLLIIILMVMITVIIVMVFNDSILLLLNNQNMQSWLYFIPVAVCFIGCHNLLIYLNNRFKDFKGLSNSFIIKSSASALIQVSIGIIKQGATGLISGQIFSHLISNIWLILIVSKHKINLSNINKTKIIEMAKRYSDFPKYSLPAILANKLTNHLSNIIIATIFSVTTLGLYSHVQRVLGLPSTLIGTSIGRVFFHEANNEKQHTGMAIKTFKKTILKLLFIGVPIFGLLFIIVENLFAFVFGETWRIAGQYAQIAIPLFFVQFVVSS</sequence>
<evidence type="ECO:0008006" key="8">
    <source>
        <dbReference type="Google" id="ProtNLM"/>
    </source>
</evidence>
<feature type="non-terminal residue" evidence="7">
    <location>
        <position position="296"/>
    </location>
</feature>
<evidence type="ECO:0000256" key="2">
    <source>
        <dbReference type="ARBA" id="ARBA00022475"/>
    </source>
</evidence>
<comment type="subcellular location">
    <subcellularLocation>
        <location evidence="1">Cell membrane</location>
        <topology evidence="1">Multi-pass membrane protein</topology>
    </subcellularLocation>
</comment>
<accession>A0A382U4J3</accession>
<keyword evidence="4 6" id="KW-1133">Transmembrane helix</keyword>
<gene>
    <name evidence="7" type="ORF">METZ01_LOCUS382054</name>
</gene>
<dbReference type="PANTHER" id="PTHR30250:SF28">
    <property type="entry name" value="POLYSACCHARIDE BIOSYNTHESIS PROTEIN"/>
    <property type="match status" value="1"/>
</dbReference>
<evidence type="ECO:0000256" key="1">
    <source>
        <dbReference type="ARBA" id="ARBA00004651"/>
    </source>
</evidence>
<dbReference type="EMBL" id="UINC01141459">
    <property type="protein sequence ID" value="SVD29200.1"/>
    <property type="molecule type" value="Genomic_DNA"/>
</dbReference>
<dbReference type="Pfam" id="PF13440">
    <property type="entry name" value="Polysacc_synt_3"/>
    <property type="match status" value="1"/>
</dbReference>
<proteinExistence type="predicted"/>
<feature type="transmembrane region" description="Helical" evidence="6">
    <location>
        <begin position="121"/>
        <end position="141"/>
    </location>
</feature>
<evidence type="ECO:0000256" key="5">
    <source>
        <dbReference type="ARBA" id="ARBA00023136"/>
    </source>
</evidence>
<evidence type="ECO:0000256" key="3">
    <source>
        <dbReference type="ARBA" id="ARBA00022692"/>
    </source>
</evidence>
<feature type="transmembrane region" description="Helical" evidence="6">
    <location>
        <begin position="64"/>
        <end position="86"/>
    </location>
</feature>
<feature type="transmembrane region" description="Helical" evidence="6">
    <location>
        <begin position="183"/>
        <end position="200"/>
    </location>
</feature>
<dbReference type="PANTHER" id="PTHR30250">
    <property type="entry name" value="PST FAMILY PREDICTED COLANIC ACID TRANSPORTER"/>
    <property type="match status" value="1"/>
</dbReference>
<organism evidence="7">
    <name type="scientific">marine metagenome</name>
    <dbReference type="NCBI Taxonomy" id="408172"/>
    <lineage>
        <taxon>unclassified sequences</taxon>
        <taxon>metagenomes</taxon>
        <taxon>ecological metagenomes</taxon>
    </lineage>
</organism>
<dbReference type="GO" id="GO:0005886">
    <property type="term" value="C:plasma membrane"/>
    <property type="evidence" value="ECO:0007669"/>
    <property type="project" value="UniProtKB-SubCell"/>
</dbReference>
<dbReference type="InterPro" id="IPR050833">
    <property type="entry name" value="Poly_Biosynth_Transport"/>
</dbReference>
<feature type="transmembrane region" description="Helical" evidence="6">
    <location>
        <begin position="244"/>
        <end position="270"/>
    </location>
</feature>
<evidence type="ECO:0000313" key="7">
    <source>
        <dbReference type="EMBL" id="SVD29200.1"/>
    </source>
</evidence>
<feature type="transmembrane region" description="Helical" evidence="6">
    <location>
        <begin position="206"/>
        <end position="223"/>
    </location>
</feature>
<evidence type="ECO:0000256" key="4">
    <source>
        <dbReference type="ARBA" id="ARBA00022989"/>
    </source>
</evidence>